<gene>
    <name evidence="3" type="ORF">A45J_2335</name>
</gene>
<protein>
    <submittedName>
        <fullName evidence="3">Cysteine hydrolase</fullName>
    </submittedName>
</protein>
<dbReference type="InterPro" id="IPR050272">
    <property type="entry name" value="Isochorismatase-like_hydrls"/>
</dbReference>
<name>A0A5J4L6R6_9ZZZZ</name>
<dbReference type="InterPro" id="IPR000868">
    <property type="entry name" value="Isochorismatase-like_dom"/>
</dbReference>
<dbReference type="PANTHER" id="PTHR43540:SF6">
    <property type="entry name" value="ISOCHORISMATASE-LIKE DOMAIN-CONTAINING PROTEIN"/>
    <property type="match status" value="1"/>
</dbReference>
<dbReference type="Pfam" id="PF00857">
    <property type="entry name" value="Isochorismatase"/>
    <property type="match status" value="1"/>
</dbReference>
<dbReference type="AlphaFoldDB" id="A0A5J4L6R6"/>
<dbReference type="PRINTS" id="PR01398">
    <property type="entry name" value="ISCHRISMTASE"/>
</dbReference>
<organism evidence="3">
    <name type="scientific">hot springs metagenome</name>
    <dbReference type="NCBI Taxonomy" id="433727"/>
    <lineage>
        <taxon>unclassified sequences</taxon>
        <taxon>metagenomes</taxon>
        <taxon>ecological metagenomes</taxon>
    </lineage>
</organism>
<dbReference type="PANTHER" id="PTHR43540">
    <property type="entry name" value="PEROXYUREIDOACRYLATE/UREIDOACRYLATE AMIDOHYDROLASE-RELATED"/>
    <property type="match status" value="1"/>
</dbReference>
<reference evidence="3" key="1">
    <citation type="submission" date="2019-10" db="EMBL/GenBank/DDBJ databases">
        <title>Metagenomic sequencing of thiosulfate-disproportionating enrichment culture.</title>
        <authorList>
            <person name="Umezawa K."/>
            <person name="Kojima H."/>
            <person name="Fukui M."/>
        </authorList>
    </citation>
    <scope>NUCLEOTIDE SEQUENCE</scope>
    <source>
        <strain evidence="3">45J</strain>
    </source>
</reference>
<dbReference type="CDD" id="cd00431">
    <property type="entry name" value="cysteine_hydrolases"/>
    <property type="match status" value="1"/>
</dbReference>
<dbReference type="Gene3D" id="3.40.50.850">
    <property type="entry name" value="Isochorismatase-like"/>
    <property type="match status" value="1"/>
</dbReference>
<proteinExistence type="predicted"/>
<evidence type="ECO:0000256" key="1">
    <source>
        <dbReference type="ARBA" id="ARBA00022801"/>
    </source>
</evidence>
<dbReference type="GO" id="GO:0008908">
    <property type="term" value="F:isochorismatase activity"/>
    <property type="evidence" value="ECO:0007669"/>
    <property type="project" value="InterPro"/>
</dbReference>
<keyword evidence="1 3" id="KW-0378">Hydrolase</keyword>
<evidence type="ECO:0000313" key="3">
    <source>
        <dbReference type="EMBL" id="GER94571.1"/>
    </source>
</evidence>
<accession>A0A5J4L6R6</accession>
<feature type="domain" description="Isochorismatase-like" evidence="2">
    <location>
        <begin position="5"/>
        <end position="168"/>
    </location>
</feature>
<dbReference type="EMBL" id="BLAB01000001">
    <property type="protein sequence ID" value="GER94571.1"/>
    <property type="molecule type" value="Genomic_DNA"/>
</dbReference>
<dbReference type="InterPro" id="IPR016291">
    <property type="entry name" value="Isochorismatase"/>
</dbReference>
<dbReference type="InterPro" id="IPR036380">
    <property type="entry name" value="Isochorismatase-like_sf"/>
</dbReference>
<evidence type="ECO:0000259" key="2">
    <source>
        <dbReference type="Pfam" id="PF00857"/>
    </source>
</evidence>
<comment type="caution">
    <text evidence="3">The sequence shown here is derived from an EMBL/GenBank/DDBJ whole genome shotgun (WGS) entry which is preliminary data.</text>
</comment>
<sequence>MRKEALLIIDMLNDFVLEGAPLEVPETRKVIHAIKKEIETARKDGKPVIYLCDAHEIDDKEFSKFGWPRHAVKGTRGAEVVEELKPGHADILIEKTTYSGFYNTKLDETLKRLGVDGLRLTGCVTHICIMFTASDAVLRDYKVMVVKDAVAGLSREDHEAALRIMKNVLGVKVV</sequence>
<dbReference type="SUPFAM" id="SSF52499">
    <property type="entry name" value="Isochorismatase-like hydrolases"/>
    <property type="match status" value="1"/>
</dbReference>